<dbReference type="EMBL" id="CP085043">
    <property type="protein sequence ID" value="UZF14107.1"/>
    <property type="molecule type" value="Genomic_DNA"/>
</dbReference>
<gene>
    <name evidence="5" type="ORF">LH706_13875</name>
    <name evidence="4" type="ORF">RUN215_v1_520074</name>
    <name evidence="3" type="ORF">TO10_v1_730015</name>
</gene>
<dbReference type="Pfam" id="PF11776">
    <property type="entry name" value="RcnB"/>
    <property type="match status" value="1"/>
</dbReference>
<evidence type="ECO:0000313" key="4">
    <source>
        <dbReference type="EMBL" id="CUV55708.1"/>
    </source>
</evidence>
<evidence type="ECO:0000256" key="1">
    <source>
        <dbReference type="SAM" id="MobiDB-lite"/>
    </source>
</evidence>
<feature type="compositionally biased region" description="Basic and acidic residues" evidence="1">
    <location>
        <begin position="45"/>
        <end position="84"/>
    </location>
</feature>
<dbReference type="EMBL" id="LN899827">
    <property type="protein sequence ID" value="CUV46897.1"/>
    <property type="molecule type" value="Genomic_DNA"/>
</dbReference>
<evidence type="ECO:0000313" key="5">
    <source>
        <dbReference type="EMBL" id="UZF14107.1"/>
    </source>
</evidence>
<sequence>MRKTKIVSCLLLAASALLPLAGHAQDRGRGDERGDERGGPPMGRGHGDRDRGWDRHHGDEGRGPVDIDRRADRDRPGRWAKGDRIPPEYRQRQYIVDDWRAYHLAPPPRGYHWVGVGGDYFLVAPTGIVFNVMIGG</sequence>
<reference evidence="3" key="1">
    <citation type="submission" date="2015-10" db="EMBL/GenBank/DDBJ databases">
        <authorList>
            <person name="Gilbert D.G."/>
        </authorList>
    </citation>
    <scope>NUCLEOTIDE SEQUENCE</scope>
    <source>
        <strain evidence="3">Phyl III-seqv23</strain>
    </source>
</reference>
<evidence type="ECO:0000313" key="3">
    <source>
        <dbReference type="EMBL" id="CUV46897.1"/>
    </source>
</evidence>
<protein>
    <submittedName>
        <fullName evidence="3">Putative transmembrane protein</fullName>
    </submittedName>
    <submittedName>
        <fullName evidence="5">RcnB family protein</fullName>
    </submittedName>
</protein>
<feature type="chain" id="PRO_5013467489" evidence="2">
    <location>
        <begin position="25"/>
        <end position="136"/>
    </location>
</feature>
<dbReference type="InterPro" id="IPR024572">
    <property type="entry name" value="RcnB"/>
</dbReference>
<keyword evidence="3" id="KW-0812">Transmembrane</keyword>
<evidence type="ECO:0000256" key="2">
    <source>
        <dbReference type="SAM" id="SignalP"/>
    </source>
</evidence>
<feature type="region of interest" description="Disordered" evidence="1">
    <location>
        <begin position="24"/>
        <end position="84"/>
    </location>
</feature>
<dbReference type="EMBL" id="LN899820">
    <property type="protein sequence ID" value="CUV55708.1"/>
    <property type="molecule type" value="Genomic_DNA"/>
</dbReference>
<proteinExistence type="predicted"/>
<dbReference type="AlphaFoldDB" id="A0A0S4WJA0"/>
<dbReference type="Gene3D" id="3.10.450.160">
    <property type="entry name" value="inner membrane protein cigr"/>
    <property type="match status" value="1"/>
</dbReference>
<feature type="compositionally biased region" description="Basic and acidic residues" evidence="1">
    <location>
        <begin position="24"/>
        <end position="38"/>
    </location>
</feature>
<name>A0A0S4WJA0_RALSL</name>
<reference evidence="5" key="2">
    <citation type="submission" date="2021-10" db="EMBL/GenBank/DDBJ databases">
        <title>Complete genome sequences of five Ralstonia solancearum strains isolated from sunflower.</title>
        <authorList>
            <person name="She X."/>
            <person name="He Z."/>
        </authorList>
    </citation>
    <scope>NUCLEOTIDE SEQUENCE</scope>
    <source>
        <strain evidence="5">RS638</strain>
    </source>
</reference>
<keyword evidence="3" id="KW-0472">Membrane</keyword>
<organism evidence="3">
    <name type="scientific">Ralstonia solanacearum</name>
    <name type="common">Pseudomonas solanacearum</name>
    <dbReference type="NCBI Taxonomy" id="305"/>
    <lineage>
        <taxon>Bacteria</taxon>
        <taxon>Pseudomonadati</taxon>
        <taxon>Pseudomonadota</taxon>
        <taxon>Betaproteobacteria</taxon>
        <taxon>Burkholderiales</taxon>
        <taxon>Burkholderiaceae</taxon>
        <taxon>Ralstonia</taxon>
        <taxon>Ralstonia solanacearum species complex</taxon>
    </lineage>
</organism>
<keyword evidence="2" id="KW-0732">Signal</keyword>
<accession>A0A0S4WJA0</accession>
<feature type="signal peptide" evidence="2">
    <location>
        <begin position="1"/>
        <end position="24"/>
    </location>
</feature>